<dbReference type="AlphaFoldDB" id="A0A5B0LPD0"/>
<comment type="caution">
    <text evidence="1">The sequence shown here is derived from an EMBL/GenBank/DDBJ whole genome shotgun (WGS) entry which is preliminary data.</text>
</comment>
<dbReference type="Proteomes" id="UP000324748">
    <property type="component" value="Unassembled WGS sequence"/>
</dbReference>
<keyword evidence="2" id="KW-1185">Reference proteome</keyword>
<evidence type="ECO:0000313" key="1">
    <source>
        <dbReference type="EMBL" id="KAA1065936.1"/>
    </source>
</evidence>
<proteinExistence type="predicted"/>
<organism evidence="1 2">
    <name type="scientific">Puccinia graminis f. sp. tritici</name>
    <dbReference type="NCBI Taxonomy" id="56615"/>
    <lineage>
        <taxon>Eukaryota</taxon>
        <taxon>Fungi</taxon>
        <taxon>Dikarya</taxon>
        <taxon>Basidiomycota</taxon>
        <taxon>Pucciniomycotina</taxon>
        <taxon>Pucciniomycetes</taxon>
        <taxon>Pucciniales</taxon>
        <taxon>Pucciniaceae</taxon>
        <taxon>Puccinia</taxon>
    </lineage>
</organism>
<accession>A0A5B0LPD0</accession>
<name>A0A5B0LPD0_PUCGR</name>
<gene>
    <name evidence="1" type="ORF">PGT21_016106</name>
</gene>
<reference evidence="1 2" key="1">
    <citation type="submission" date="2019-05" db="EMBL/GenBank/DDBJ databases">
        <title>Emergence of the Ug99 lineage of the wheat stem rust pathogen through somatic hybridization.</title>
        <authorList>
            <person name="Li F."/>
            <person name="Upadhyaya N.M."/>
            <person name="Sperschneider J."/>
            <person name="Matny O."/>
            <person name="Nguyen-Phuc H."/>
            <person name="Mago R."/>
            <person name="Raley C."/>
            <person name="Miller M.E."/>
            <person name="Silverstein K.A.T."/>
            <person name="Henningsen E."/>
            <person name="Hirsch C.D."/>
            <person name="Visser B."/>
            <person name="Pretorius Z.A."/>
            <person name="Steffenson B.J."/>
            <person name="Schwessinger B."/>
            <person name="Dodds P.N."/>
            <person name="Figueroa M."/>
        </authorList>
    </citation>
    <scope>NUCLEOTIDE SEQUENCE [LARGE SCALE GENOMIC DNA]</scope>
    <source>
        <strain evidence="1">21-0</strain>
    </source>
</reference>
<evidence type="ECO:0000313" key="2">
    <source>
        <dbReference type="Proteomes" id="UP000324748"/>
    </source>
</evidence>
<sequence length="129" mass="14108">MLEGFPGESSFHLGFGFHPQSPCADSSRCATLNPVYHNLARLMPTWVQFAKNRDQGEKSNEVGWPIEKCVNEAVGDRMARKKTAVFNMLNLARSGGTVWKGGLKVGKLGKKRAGSVDLARQITSSKTTL</sequence>
<protein>
    <submittedName>
        <fullName evidence="1">Uncharacterized protein</fullName>
    </submittedName>
</protein>
<dbReference type="EMBL" id="VSWC01000196">
    <property type="protein sequence ID" value="KAA1065936.1"/>
    <property type="molecule type" value="Genomic_DNA"/>
</dbReference>